<keyword evidence="2" id="KW-1185">Reference proteome</keyword>
<accession>A0A5Q2QCY1</accession>
<dbReference type="InterPro" id="IPR021890">
    <property type="entry name" value="DUF3501"/>
</dbReference>
<evidence type="ECO:0000313" key="2">
    <source>
        <dbReference type="Proteomes" id="UP000388235"/>
    </source>
</evidence>
<dbReference type="KEGG" id="llp:GH975_06275"/>
<dbReference type="EMBL" id="CP045871">
    <property type="protein sequence ID" value="QGG80201.1"/>
    <property type="molecule type" value="Genomic_DNA"/>
</dbReference>
<protein>
    <submittedName>
        <fullName evidence="1">DUF3501 family protein</fullName>
    </submittedName>
</protein>
<evidence type="ECO:0000313" key="1">
    <source>
        <dbReference type="EMBL" id="QGG80201.1"/>
    </source>
</evidence>
<sequence>MPHISRDSLLSLEQYHRQRDTLRTEAIECKNQRRIYLGDHVTLAFENEVTLRYQIQEMLRIEKTFDDEGIEDELEAYNPLIPDGTNWKATMMIEYVDADERAQRLMELKGVENHLYVQIAGCDRIYAIADEDLERANETKTSAVHFVRFELDPGSINAVKAGQSIAMGIDHAAYNVRVDEISPEAQGSLTQDLA</sequence>
<name>A0A5Q2QCY1_9GAMM</name>
<gene>
    <name evidence="1" type="ORF">GH975_06275</name>
</gene>
<dbReference type="Pfam" id="PF12007">
    <property type="entry name" value="DUF3501"/>
    <property type="match status" value="1"/>
</dbReference>
<dbReference type="RefSeq" id="WP_153713705.1">
    <property type="nucleotide sequence ID" value="NZ_CP045871.1"/>
</dbReference>
<dbReference type="Proteomes" id="UP000388235">
    <property type="component" value="Chromosome"/>
</dbReference>
<dbReference type="AlphaFoldDB" id="A0A5Q2QCY1"/>
<proteinExistence type="predicted"/>
<dbReference type="OrthoDB" id="9780579at2"/>
<reference evidence="1 2" key="1">
    <citation type="submission" date="2019-11" db="EMBL/GenBank/DDBJ databases">
        <authorList>
            <person name="Khan S.A."/>
            <person name="Jeon C.O."/>
            <person name="Chun B.H."/>
        </authorList>
    </citation>
    <scope>NUCLEOTIDE SEQUENCE [LARGE SCALE GENOMIC DNA]</scope>
    <source>
        <strain evidence="1 2">IMCC 1097</strain>
    </source>
</reference>
<organism evidence="1 2">
    <name type="scientific">Litorivicinus lipolyticus</name>
    <dbReference type="NCBI Taxonomy" id="418701"/>
    <lineage>
        <taxon>Bacteria</taxon>
        <taxon>Pseudomonadati</taxon>
        <taxon>Pseudomonadota</taxon>
        <taxon>Gammaproteobacteria</taxon>
        <taxon>Oceanospirillales</taxon>
        <taxon>Litorivicinaceae</taxon>
        <taxon>Litorivicinus</taxon>
    </lineage>
</organism>